<evidence type="ECO:0000256" key="3">
    <source>
        <dbReference type="SAM" id="Phobius"/>
    </source>
</evidence>
<dbReference type="EMBL" id="JAHZIJ010000001">
    <property type="protein sequence ID" value="MBW7473838.1"/>
    <property type="molecule type" value="Genomic_DNA"/>
</dbReference>
<evidence type="ECO:0000313" key="5">
    <source>
        <dbReference type="Proteomes" id="UP000812277"/>
    </source>
</evidence>
<dbReference type="RefSeq" id="WP_219871030.1">
    <property type="nucleotide sequence ID" value="NZ_JAHZIJ010000001.1"/>
</dbReference>
<keyword evidence="3" id="KW-0472">Membrane</keyword>
<proteinExistence type="predicted"/>
<keyword evidence="1" id="KW-0175">Coiled coil</keyword>
<feature type="region of interest" description="Disordered" evidence="2">
    <location>
        <begin position="121"/>
        <end position="155"/>
    </location>
</feature>
<evidence type="ECO:0000313" key="4">
    <source>
        <dbReference type="EMBL" id="MBW7473838.1"/>
    </source>
</evidence>
<protein>
    <submittedName>
        <fullName evidence="4">Uncharacterized protein</fullName>
    </submittedName>
</protein>
<feature type="compositionally biased region" description="Polar residues" evidence="2">
    <location>
        <begin position="124"/>
        <end position="147"/>
    </location>
</feature>
<evidence type="ECO:0000256" key="2">
    <source>
        <dbReference type="SAM" id="MobiDB-lite"/>
    </source>
</evidence>
<organism evidence="4 5">
    <name type="scientific">Paenibacillus oenotherae</name>
    <dbReference type="NCBI Taxonomy" id="1435645"/>
    <lineage>
        <taxon>Bacteria</taxon>
        <taxon>Bacillati</taxon>
        <taxon>Bacillota</taxon>
        <taxon>Bacilli</taxon>
        <taxon>Bacillales</taxon>
        <taxon>Paenibacillaceae</taxon>
        <taxon>Paenibacillus</taxon>
    </lineage>
</organism>
<dbReference type="Gene3D" id="3.30.70.60">
    <property type="match status" value="1"/>
</dbReference>
<feature type="coiled-coil region" evidence="1">
    <location>
        <begin position="38"/>
        <end position="72"/>
    </location>
</feature>
<evidence type="ECO:0000256" key="1">
    <source>
        <dbReference type="SAM" id="Coils"/>
    </source>
</evidence>
<dbReference type="Proteomes" id="UP000812277">
    <property type="component" value="Unassembled WGS sequence"/>
</dbReference>
<keyword evidence="3" id="KW-1133">Transmembrane helix</keyword>
<keyword evidence="3" id="KW-0812">Transmembrane</keyword>
<feature type="transmembrane region" description="Helical" evidence="3">
    <location>
        <begin position="15"/>
        <end position="38"/>
    </location>
</feature>
<keyword evidence="5" id="KW-1185">Reference proteome</keyword>
<accession>A0ABS7D1Q4</accession>
<name>A0ABS7D1Q4_9BACL</name>
<dbReference type="InterPro" id="IPR014717">
    <property type="entry name" value="Transl_elong_EF1B/ribsomal_bS6"/>
</dbReference>
<sequence>MNSSNVVLGRNTLKLPIILLIFSLIGGIGLNVVIYFVYNSKAKVVEEYELERARLERRINTLEQQKEARVIKQADIDKLLTRVPVHAEATHYLTNLTEAEKKSGATILNINVDEPSEIKLSEPAATQSEPNASSSETSTQTDASSTDVIPANPTPKVMSQDLQLTIQGEPEQLKSYLESLLDLERLTIINEVSIKVNTDEPSEMSINMNHYWAPGYAEVLAPNTQSKEN</sequence>
<reference evidence="4 5" key="1">
    <citation type="submission" date="2021-07" db="EMBL/GenBank/DDBJ databases">
        <title>Paenibacillus radiodurans sp. nov., isolated from the southeastern edge of Tengger Desert.</title>
        <authorList>
            <person name="Zhang G."/>
        </authorList>
    </citation>
    <scope>NUCLEOTIDE SEQUENCE [LARGE SCALE GENOMIC DNA]</scope>
    <source>
        <strain evidence="4 5">DT7-4</strain>
    </source>
</reference>
<comment type="caution">
    <text evidence="4">The sequence shown here is derived from an EMBL/GenBank/DDBJ whole genome shotgun (WGS) entry which is preliminary data.</text>
</comment>
<gene>
    <name evidence="4" type="ORF">K0T92_03655</name>
</gene>